<reference evidence="5" key="1">
    <citation type="submission" date="2021-12" db="EMBL/GenBank/DDBJ databases">
        <authorList>
            <person name="King R."/>
        </authorList>
    </citation>
    <scope>NUCLEOTIDE SEQUENCE</scope>
</reference>
<gene>
    <name evidence="5" type="ORF">DIATSA_LOCUS8720</name>
</gene>
<dbReference type="InterPro" id="IPR014752">
    <property type="entry name" value="Arrestin-like_C"/>
</dbReference>
<name>A0A9P0CAP8_9NEOP</name>
<evidence type="ECO:0000256" key="3">
    <source>
        <dbReference type="SAM" id="MobiDB-lite"/>
    </source>
</evidence>
<protein>
    <recommendedName>
        <fullName evidence="4">Arrestin C-terminal-like domain-containing protein</fullName>
    </recommendedName>
</protein>
<dbReference type="SUPFAM" id="SSF81296">
    <property type="entry name" value="E set domains"/>
    <property type="match status" value="2"/>
</dbReference>
<dbReference type="Pfam" id="PF02752">
    <property type="entry name" value="Arrestin_C"/>
    <property type="match status" value="1"/>
</dbReference>
<dbReference type="InterPro" id="IPR014756">
    <property type="entry name" value="Ig_E-set"/>
</dbReference>
<feature type="region of interest" description="Disordered" evidence="3">
    <location>
        <begin position="371"/>
        <end position="419"/>
    </location>
</feature>
<dbReference type="SMART" id="SM01017">
    <property type="entry name" value="Arrestin_C"/>
    <property type="match status" value="1"/>
</dbReference>
<dbReference type="PANTHER" id="PTHR11188:SF176">
    <property type="entry name" value="ARRESTIN DOMAIN-CONTAINING PROTEIN 1"/>
    <property type="match status" value="1"/>
</dbReference>
<evidence type="ECO:0000313" key="6">
    <source>
        <dbReference type="Proteomes" id="UP001153714"/>
    </source>
</evidence>
<reference evidence="5" key="2">
    <citation type="submission" date="2022-10" db="EMBL/GenBank/DDBJ databases">
        <authorList>
            <consortium name="ENA_rothamsted_submissions"/>
            <consortium name="culmorum"/>
            <person name="King R."/>
        </authorList>
    </citation>
    <scope>NUCLEOTIDE SEQUENCE</scope>
</reference>
<dbReference type="InterPro" id="IPR050357">
    <property type="entry name" value="Arrestin_domain-protein"/>
</dbReference>
<dbReference type="PANTHER" id="PTHR11188">
    <property type="entry name" value="ARRESTIN DOMAIN CONTAINING PROTEIN"/>
    <property type="match status" value="1"/>
</dbReference>
<sequence length="459" mass="50871">MDVGFNNGAIKLNSHNNVYYSGQTITGDITFRLLSSEKITALNIQYLGVAKVLWTEIEKEKRHGTTFKTRVDYKAQEQYFNNVQCLMGGQGVTELKTGPHSVPFQFQIPLTCPSTYKADKGEISYEIRAYLEYSDVTKARGELVKIFEMVAPLDLNKLDPRIKEPLKISIEEQVVGGCVCSGRPLHVEVEAAAAGACPGQLLPVDVRARNDTRVEIQTVVVQLFSKQRFRSQHPVSEASNPDEELATVKSSPVMSGVQRNYQLLLPLPDIISPNLQHCNIMDLHYYFKVTVKLPGCHNDLVETSPFYVGLKPVSTFGKGDYVHPMAHSLPSGPIPDYPSVPASNYAATEKNQIGFVKPVPATLNESFKSQQLNTQPPNTGYQNQSGYHNQPGYLTQPGYGNQPGYQNQSGYQNKPGYPNPPVSVYPNIIYHNTNQNLTPQYPGLTTVPTPHYSPTAPPL</sequence>
<dbReference type="EMBL" id="OU893334">
    <property type="protein sequence ID" value="CAH0758267.1"/>
    <property type="molecule type" value="Genomic_DNA"/>
</dbReference>
<keyword evidence="6" id="KW-1185">Reference proteome</keyword>
<evidence type="ECO:0000313" key="5">
    <source>
        <dbReference type="EMBL" id="CAH0758267.1"/>
    </source>
</evidence>
<dbReference type="Proteomes" id="UP001153714">
    <property type="component" value="Chromosome 3"/>
</dbReference>
<comment type="similarity">
    <text evidence="1">Belongs to the arrestin family.</text>
</comment>
<dbReference type="Pfam" id="PF00339">
    <property type="entry name" value="Arrestin_N"/>
    <property type="match status" value="1"/>
</dbReference>
<evidence type="ECO:0000256" key="2">
    <source>
        <dbReference type="ARBA" id="ARBA00022606"/>
    </source>
</evidence>
<evidence type="ECO:0000259" key="4">
    <source>
        <dbReference type="SMART" id="SM01017"/>
    </source>
</evidence>
<keyword evidence="2" id="KW-0716">Sensory transduction</keyword>
<feature type="compositionally biased region" description="Polar residues" evidence="3">
    <location>
        <begin position="403"/>
        <end position="412"/>
    </location>
</feature>
<feature type="domain" description="Arrestin C-terminal-like" evidence="4">
    <location>
        <begin position="181"/>
        <end position="313"/>
    </location>
</feature>
<dbReference type="GO" id="GO:0005737">
    <property type="term" value="C:cytoplasm"/>
    <property type="evidence" value="ECO:0007669"/>
    <property type="project" value="TreeGrafter"/>
</dbReference>
<feature type="compositionally biased region" description="Polar residues" evidence="3">
    <location>
        <begin position="371"/>
        <end position="388"/>
    </location>
</feature>
<organism evidence="5 6">
    <name type="scientific">Diatraea saccharalis</name>
    <name type="common">sugarcane borer</name>
    <dbReference type="NCBI Taxonomy" id="40085"/>
    <lineage>
        <taxon>Eukaryota</taxon>
        <taxon>Metazoa</taxon>
        <taxon>Ecdysozoa</taxon>
        <taxon>Arthropoda</taxon>
        <taxon>Hexapoda</taxon>
        <taxon>Insecta</taxon>
        <taxon>Pterygota</taxon>
        <taxon>Neoptera</taxon>
        <taxon>Endopterygota</taxon>
        <taxon>Lepidoptera</taxon>
        <taxon>Glossata</taxon>
        <taxon>Ditrysia</taxon>
        <taxon>Pyraloidea</taxon>
        <taxon>Crambidae</taxon>
        <taxon>Crambinae</taxon>
        <taxon>Diatraea</taxon>
    </lineage>
</organism>
<dbReference type="AlphaFoldDB" id="A0A9P0CAP8"/>
<accession>A0A9P0CAP8</accession>
<dbReference type="InterPro" id="IPR011021">
    <property type="entry name" value="Arrestin-like_N"/>
</dbReference>
<dbReference type="GO" id="GO:0015031">
    <property type="term" value="P:protein transport"/>
    <property type="evidence" value="ECO:0007669"/>
    <property type="project" value="TreeGrafter"/>
</dbReference>
<evidence type="ECO:0000256" key="1">
    <source>
        <dbReference type="ARBA" id="ARBA00005298"/>
    </source>
</evidence>
<dbReference type="InterPro" id="IPR011022">
    <property type="entry name" value="Arrestin_C-like"/>
</dbReference>
<dbReference type="Gene3D" id="2.60.40.640">
    <property type="match status" value="2"/>
</dbReference>
<dbReference type="OrthoDB" id="2333384at2759"/>
<proteinExistence type="inferred from homology"/>